<dbReference type="Proteomes" id="UP000813385">
    <property type="component" value="Unassembled WGS sequence"/>
</dbReference>
<keyword evidence="1" id="KW-0346">Stress response</keyword>
<comment type="caution">
    <text evidence="5">The sequence shown here is derived from an EMBL/GenBank/DDBJ whole genome shotgun (WGS) entry which is preliminary data.</text>
</comment>
<dbReference type="AlphaFoldDB" id="A0A8K0X983"/>
<dbReference type="SUPFAM" id="SSF49764">
    <property type="entry name" value="HSP20-like chaperones"/>
    <property type="match status" value="2"/>
</dbReference>
<dbReference type="InterPro" id="IPR031107">
    <property type="entry name" value="Small_HSP"/>
</dbReference>
<evidence type="ECO:0000256" key="2">
    <source>
        <dbReference type="PROSITE-ProRule" id="PRU00285"/>
    </source>
</evidence>
<evidence type="ECO:0000259" key="4">
    <source>
        <dbReference type="PROSITE" id="PS01031"/>
    </source>
</evidence>
<dbReference type="EMBL" id="JAGPXD010000001">
    <property type="protein sequence ID" value="KAH7376099.1"/>
    <property type="molecule type" value="Genomic_DNA"/>
</dbReference>
<accession>A0A8K0X983</accession>
<keyword evidence="6" id="KW-1185">Reference proteome</keyword>
<comment type="similarity">
    <text evidence="2">Belongs to the small heat shock protein (HSP20) family.</text>
</comment>
<feature type="compositionally biased region" description="Basic residues" evidence="3">
    <location>
        <begin position="176"/>
        <end position="192"/>
    </location>
</feature>
<evidence type="ECO:0000313" key="6">
    <source>
        <dbReference type="Proteomes" id="UP000813385"/>
    </source>
</evidence>
<evidence type="ECO:0000256" key="3">
    <source>
        <dbReference type="SAM" id="MobiDB-lite"/>
    </source>
</evidence>
<reference evidence="5" key="1">
    <citation type="journal article" date="2021" name="Nat. Commun.">
        <title>Genetic determinants of endophytism in the Arabidopsis root mycobiome.</title>
        <authorList>
            <person name="Mesny F."/>
            <person name="Miyauchi S."/>
            <person name="Thiergart T."/>
            <person name="Pickel B."/>
            <person name="Atanasova L."/>
            <person name="Karlsson M."/>
            <person name="Huettel B."/>
            <person name="Barry K.W."/>
            <person name="Haridas S."/>
            <person name="Chen C."/>
            <person name="Bauer D."/>
            <person name="Andreopoulos W."/>
            <person name="Pangilinan J."/>
            <person name="LaButti K."/>
            <person name="Riley R."/>
            <person name="Lipzen A."/>
            <person name="Clum A."/>
            <person name="Drula E."/>
            <person name="Henrissat B."/>
            <person name="Kohler A."/>
            <person name="Grigoriev I.V."/>
            <person name="Martin F.M."/>
            <person name="Hacquard S."/>
        </authorList>
    </citation>
    <scope>NUCLEOTIDE SEQUENCE</scope>
    <source>
        <strain evidence="5">MPI-CAGE-AT-0016</strain>
    </source>
</reference>
<evidence type="ECO:0000256" key="1">
    <source>
        <dbReference type="ARBA" id="ARBA00023016"/>
    </source>
</evidence>
<proteinExistence type="inferred from homology"/>
<protein>
    <recommendedName>
        <fullName evidence="4">SHSP domain-containing protein</fullName>
    </recommendedName>
</protein>
<feature type="compositionally biased region" description="Basic residues" evidence="3">
    <location>
        <begin position="78"/>
        <end position="96"/>
    </location>
</feature>
<feature type="region of interest" description="Disordered" evidence="3">
    <location>
        <begin position="324"/>
        <end position="360"/>
    </location>
</feature>
<dbReference type="CDD" id="cd06464">
    <property type="entry name" value="ACD_sHsps-like"/>
    <property type="match status" value="1"/>
</dbReference>
<dbReference type="InterPro" id="IPR008978">
    <property type="entry name" value="HSP20-like_chaperone"/>
</dbReference>
<feature type="region of interest" description="Disordered" evidence="3">
    <location>
        <begin position="1"/>
        <end position="216"/>
    </location>
</feature>
<organism evidence="5 6">
    <name type="scientific">Plectosphaerella cucumerina</name>
    <dbReference type="NCBI Taxonomy" id="40658"/>
    <lineage>
        <taxon>Eukaryota</taxon>
        <taxon>Fungi</taxon>
        <taxon>Dikarya</taxon>
        <taxon>Ascomycota</taxon>
        <taxon>Pezizomycotina</taxon>
        <taxon>Sordariomycetes</taxon>
        <taxon>Hypocreomycetidae</taxon>
        <taxon>Glomerellales</taxon>
        <taxon>Plectosphaerellaceae</taxon>
        <taxon>Plectosphaerella</taxon>
    </lineage>
</organism>
<feature type="domain" description="SHSP" evidence="4">
    <location>
        <begin position="240"/>
        <end position="398"/>
    </location>
</feature>
<gene>
    <name evidence="5" type="ORF">B0T11DRAFT_16745</name>
</gene>
<evidence type="ECO:0000313" key="5">
    <source>
        <dbReference type="EMBL" id="KAH7376099.1"/>
    </source>
</evidence>
<name>A0A8K0X983_9PEZI</name>
<dbReference type="InterPro" id="IPR002068">
    <property type="entry name" value="A-crystallin/Hsp20_dom"/>
</dbReference>
<dbReference type="OrthoDB" id="5511210at2759"/>
<dbReference type="PROSITE" id="PS01031">
    <property type="entry name" value="SHSP"/>
    <property type="match status" value="1"/>
</dbReference>
<feature type="compositionally biased region" description="Pro residues" evidence="3">
    <location>
        <begin position="161"/>
        <end position="175"/>
    </location>
</feature>
<dbReference type="PANTHER" id="PTHR11527">
    <property type="entry name" value="HEAT-SHOCK PROTEIN 20 FAMILY MEMBER"/>
    <property type="match status" value="1"/>
</dbReference>
<feature type="compositionally biased region" description="Acidic residues" evidence="3">
    <location>
        <begin position="343"/>
        <end position="360"/>
    </location>
</feature>
<feature type="compositionally biased region" description="Gly residues" evidence="3">
    <location>
        <begin position="61"/>
        <end position="77"/>
    </location>
</feature>
<sequence length="398" mass="42726">MSRSAGNHAAGHFGRWEDHPIWGRTPAPGPGVDRAPPGGGPFGGFPSNPQEAWAHLFQHGGPFGGRSWGGGPGPWGGRRGRHGHGHGGPHRSRGGGRRGPPGPPDAGEGPSHHHAPPEAGVTADPDISTPDQLNDEPESPGTATPGPDPFDNADPRSAFPFPFPFPPGPPPPPHGGRPHPHRPRHHSHHGAHGPRCSPPNPPRGPPPQYEPGANIPPWAHRLQNLFFPSTTNPEAETADEGPQPFTPPLDIFATPSAYILHLALPGAKKSDIGVDWDHDTAQLRVAGVIHRPGDEALLASLLPTASERKVGYFERIVKLPPPETAEQARRWRGRRPHQSRAGDDEDRVGDDDFMDFEEEGREEIDAEAITAKMEDGVLIVTVPKVERGWTEVTKVDVE</sequence>
<dbReference type="Gene3D" id="2.60.40.790">
    <property type="match status" value="1"/>
</dbReference>
<feature type="compositionally biased region" description="Pro residues" evidence="3">
    <location>
        <begin position="196"/>
        <end position="209"/>
    </location>
</feature>